<evidence type="ECO:0000313" key="3">
    <source>
        <dbReference type="EMBL" id="KAK5118946.1"/>
    </source>
</evidence>
<organism evidence="3 4">
    <name type="scientific">Meristemomyces frigidus</name>
    <dbReference type="NCBI Taxonomy" id="1508187"/>
    <lineage>
        <taxon>Eukaryota</taxon>
        <taxon>Fungi</taxon>
        <taxon>Dikarya</taxon>
        <taxon>Ascomycota</taxon>
        <taxon>Pezizomycotina</taxon>
        <taxon>Dothideomycetes</taxon>
        <taxon>Dothideomycetidae</taxon>
        <taxon>Mycosphaerellales</taxon>
        <taxon>Teratosphaeriaceae</taxon>
        <taxon>Meristemomyces</taxon>
    </lineage>
</organism>
<proteinExistence type="predicted"/>
<feature type="compositionally biased region" description="Polar residues" evidence="1">
    <location>
        <begin position="660"/>
        <end position="671"/>
    </location>
</feature>
<dbReference type="Pfam" id="PF10395">
    <property type="entry name" value="Utp8_b_propeller"/>
    <property type="match status" value="1"/>
</dbReference>
<dbReference type="Proteomes" id="UP001310890">
    <property type="component" value="Unassembled WGS sequence"/>
</dbReference>
<comment type="caution">
    <text evidence="3">The sequence shown here is derived from an EMBL/GenBank/DDBJ whole genome shotgun (WGS) entry which is preliminary data.</text>
</comment>
<feature type="domain" description="Utp8 beta-propeller" evidence="2">
    <location>
        <begin position="3"/>
        <end position="363"/>
    </location>
</feature>
<dbReference type="AlphaFoldDB" id="A0AAN7YUN3"/>
<name>A0AAN7YUN3_9PEZI</name>
<evidence type="ECO:0000313" key="4">
    <source>
        <dbReference type="Proteomes" id="UP001310890"/>
    </source>
</evidence>
<dbReference type="EMBL" id="JAVRRL010000001">
    <property type="protein sequence ID" value="KAK5118946.1"/>
    <property type="molecule type" value="Genomic_DNA"/>
</dbReference>
<reference evidence="3" key="1">
    <citation type="submission" date="2023-08" db="EMBL/GenBank/DDBJ databases">
        <title>Black Yeasts Isolated from many extreme environments.</title>
        <authorList>
            <person name="Coleine C."/>
            <person name="Stajich J.E."/>
            <person name="Selbmann L."/>
        </authorList>
    </citation>
    <scope>NUCLEOTIDE SEQUENCE</scope>
    <source>
        <strain evidence="3">CCFEE 5401</strain>
    </source>
</reference>
<evidence type="ECO:0000256" key="1">
    <source>
        <dbReference type="SAM" id="MobiDB-lite"/>
    </source>
</evidence>
<protein>
    <recommendedName>
        <fullName evidence="2">Utp8 beta-propeller domain-containing protein</fullName>
    </recommendedName>
</protein>
<feature type="region of interest" description="Disordered" evidence="1">
    <location>
        <begin position="628"/>
        <end position="671"/>
    </location>
</feature>
<gene>
    <name evidence="3" type="ORF">LTR62_000157</name>
</gene>
<dbReference type="InterPro" id="IPR018843">
    <property type="entry name" value="Utp8_b-prop"/>
</dbReference>
<sequence>METPFTIATLPKPLDGESGRTYATPVYSVRAGQKRKRHEVAVGVDGEGVNIYNVQSQSLLTSHALPPRTYICCPPCSVYVGRPKPARAQRRTYLVLRDGVQDTKRRIVCLVQDPQRAATITDEPLGPLKLATKLKETVGGILSVDVLPPAQAQMEPEVLVTHRDGTQECFAGDLSSSLWQSTTYTAGQGLPDNTQVEFSHIIDLEIARRGLLANREDVLANLESSASSSSAPQQLLCRIVRLNSTWSLQLFAVRASAADSIQSMQDGLREVASIRLPTPMVTQTIDRSVFEVHTASGRVYQLVDERLHVYDLSGTVPRFVLSLGSKADSITSFIRISNAAVLLVQANALVMYETRFGAVLGSVGIQPGATGSAGKKRKRNSNNISKYLLISNFQELGLVTGLSGNELTALRLPEDLQRSKRGHMQTMTLADVLGRGDGAMAASTKPQEWKPKFVTAVDKNNVAEIEGHTATVLKMVAIRGELLDGNEENLDRSAHIGHVLRADAVPFNVSKVDKSSVLFLLSRLFRSTSAEEQQQSAVGRLVTTTKCALAYQALGLAGFLNTSNLDRATRIRDQTLPAGTIRPGDLMTALRDYDGTFGLVHEMLSSSIYWELVELVQALRLLIQSLETPAEDDSKSPPPLLITAAASQPRNDVDDEHDTTMTTGGSDLESNVEQASTLAQKELDYAISTLTNGIEFRSATLRSVLEKISQHPSTSITNCMRSECTHAELLFFLKLLRIELLSGDWHRPYLATSDDEPLAAEGEPVTTVDEGPHPNLGLFSELEAHSTPRTDAIASISRLMNCAVDAIGLGGWLVGQSGLAGNDTYGTQAFVSELRAEVSACTEGLSELSTLKVWLDEMAGLELSFNTELGVGKQGRRKRKELAEVVGTEEGRVLAMGCRAEAPRLRARNGKVGGSERREMAERRRAVGKYVFERIRI</sequence>
<evidence type="ECO:0000259" key="2">
    <source>
        <dbReference type="Pfam" id="PF10395"/>
    </source>
</evidence>
<accession>A0AAN7YUN3</accession>